<reference evidence="3 4" key="1">
    <citation type="submission" date="2024-08" db="EMBL/GenBank/DDBJ databases">
        <authorList>
            <person name="Cucini C."/>
            <person name="Frati F."/>
        </authorList>
    </citation>
    <scope>NUCLEOTIDE SEQUENCE [LARGE SCALE GENOMIC DNA]</scope>
</reference>
<evidence type="ECO:0000256" key="1">
    <source>
        <dbReference type="SAM" id="Phobius"/>
    </source>
</evidence>
<proteinExistence type="predicted"/>
<keyword evidence="1" id="KW-0472">Membrane</keyword>
<keyword evidence="2" id="KW-0732">Signal</keyword>
<feature type="signal peptide" evidence="2">
    <location>
        <begin position="1"/>
        <end position="19"/>
    </location>
</feature>
<dbReference type="Gene3D" id="1.10.287.70">
    <property type="match status" value="1"/>
</dbReference>
<evidence type="ECO:0000313" key="3">
    <source>
        <dbReference type="EMBL" id="CAL8133407.1"/>
    </source>
</evidence>
<name>A0ABP1RQX2_9HEXA</name>
<gene>
    <name evidence="3" type="ORF">ODALV1_LOCUS25053</name>
</gene>
<organism evidence="3 4">
    <name type="scientific">Orchesella dallaii</name>
    <dbReference type="NCBI Taxonomy" id="48710"/>
    <lineage>
        <taxon>Eukaryota</taxon>
        <taxon>Metazoa</taxon>
        <taxon>Ecdysozoa</taxon>
        <taxon>Arthropoda</taxon>
        <taxon>Hexapoda</taxon>
        <taxon>Collembola</taxon>
        <taxon>Entomobryomorpha</taxon>
        <taxon>Entomobryoidea</taxon>
        <taxon>Orchesellidae</taxon>
        <taxon>Orchesellinae</taxon>
        <taxon>Orchesella</taxon>
    </lineage>
</organism>
<dbReference type="Proteomes" id="UP001642540">
    <property type="component" value="Unassembled WGS sequence"/>
</dbReference>
<evidence type="ECO:0000313" key="4">
    <source>
        <dbReference type="Proteomes" id="UP001642540"/>
    </source>
</evidence>
<feature type="chain" id="PRO_5047164284" evidence="2">
    <location>
        <begin position="20"/>
        <end position="692"/>
    </location>
</feature>
<sequence length="692" mass="80862">MPSINEISLLLSPLLICYTTPFKIENKNTPQKHQISFISPVENLNDYLLPFKHCFLHLINHRNVDLLQISIPLILSQIVTKNNKEPQSCPVSKYTGVAQYYQLHEGFCTQLNFLSFPSNSRPWNCRVNLSLLPQKKSGLIHLPSWNFDKISQTFSKMIPSLVPEINIFLIRDSDRVHWDNQWILDWMYRIVDPKKRNRYNVATYIDNSIFVLITIMTVPNAAQSTSIQRLRVLQTIENGSVTLFLDSTRINSAKEWFIVTGNRNYMEIWTLFKIQTDQYYSKYFQLCQDFRVEKKPWKNPDNVYLEDPLAYIFVHVWLSIFKNYTFLIDLNRACTNGRFIEINRNQEIKPLLHLSMRRWYRTFMLQTGQPMKSIDVVNELKFVSCGRPQMNSFAFIELVNVFDMYIWIFVGNSLIFLAGSIICMRYLSARISKCSQTNSGLRNEFLSRYFQLLKAFLEQGDSFSPGLLTKHKFRFVLGLFFLMAIVLSNAYKNSNVYNMVAPRKPIPYESLDQLIQGGFDIFTGAVFDEIIMQDFKDLKPEYVGIDNDAVFVKGAFAFYTEVSDVYPQYENDGDTVLNNLRKWTKLHTGVVSAIKHVHSLLFPNSSNISKNVGMRSEMELNSEAFKVFQNFQRKILLETLNRCNKTAIILSYVSANEFARRVQQQYRDKVYVGRESYFQREVQSRVGNQLIK</sequence>
<comment type="caution">
    <text evidence="3">The sequence shown here is derived from an EMBL/GenBank/DDBJ whole genome shotgun (WGS) entry which is preliminary data.</text>
</comment>
<keyword evidence="1" id="KW-1133">Transmembrane helix</keyword>
<evidence type="ECO:0000256" key="2">
    <source>
        <dbReference type="SAM" id="SignalP"/>
    </source>
</evidence>
<accession>A0ABP1RQX2</accession>
<protein>
    <submittedName>
        <fullName evidence="3">Uncharacterized protein</fullName>
    </submittedName>
</protein>
<feature type="transmembrane region" description="Helical" evidence="1">
    <location>
        <begin position="404"/>
        <end position="427"/>
    </location>
</feature>
<keyword evidence="4" id="KW-1185">Reference proteome</keyword>
<dbReference type="EMBL" id="CAXLJM020000099">
    <property type="protein sequence ID" value="CAL8133407.1"/>
    <property type="molecule type" value="Genomic_DNA"/>
</dbReference>
<keyword evidence="1" id="KW-0812">Transmembrane</keyword>
<feature type="transmembrane region" description="Helical" evidence="1">
    <location>
        <begin position="473"/>
        <end position="491"/>
    </location>
</feature>